<evidence type="ECO:0000259" key="7">
    <source>
        <dbReference type="SMART" id="SM00852"/>
    </source>
</evidence>
<feature type="domain" description="MoaB/Mog" evidence="7">
    <location>
        <begin position="175"/>
        <end position="319"/>
    </location>
</feature>
<dbReference type="GO" id="GO:0005829">
    <property type="term" value="C:cytosol"/>
    <property type="evidence" value="ECO:0007669"/>
    <property type="project" value="TreeGrafter"/>
</dbReference>
<dbReference type="SUPFAM" id="SSF53218">
    <property type="entry name" value="Molybdenum cofactor biosynthesis proteins"/>
    <property type="match status" value="1"/>
</dbReference>
<dbReference type="InterPro" id="IPR005110">
    <property type="entry name" value="MoeA_linker/N"/>
</dbReference>
<dbReference type="SUPFAM" id="SSF63882">
    <property type="entry name" value="MoeA N-terminal region -like"/>
    <property type="match status" value="1"/>
</dbReference>
<dbReference type="PANTHER" id="PTHR10192:SF16">
    <property type="entry name" value="MOLYBDOPTERIN MOLYBDENUMTRANSFERASE"/>
    <property type="match status" value="1"/>
</dbReference>
<dbReference type="InterPro" id="IPR036688">
    <property type="entry name" value="MoeA_C_domain_IV_sf"/>
</dbReference>
<dbReference type="UniPathway" id="UPA00344"/>
<dbReference type="OrthoDB" id="9804758at2"/>
<comment type="cofactor">
    <cofactor evidence="6">
        <name>Mg(2+)</name>
        <dbReference type="ChEBI" id="CHEBI:18420"/>
    </cofactor>
</comment>
<keyword evidence="6" id="KW-0500">Molybdenum</keyword>
<dbReference type="Pfam" id="PF03453">
    <property type="entry name" value="MoeA_N"/>
    <property type="match status" value="1"/>
</dbReference>
<dbReference type="CDD" id="cd00887">
    <property type="entry name" value="MoeA"/>
    <property type="match status" value="1"/>
</dbReference>
<reference evidence="8 9" key="1">
    <citation type="submission" date="2017-02" db="EMBL/GenBank/DDBJ databases">
        <authorList>
            <person name="Peterson S.W."/>
        </authorList>
    </citation>
    <scope>NUCLEOTIDE SEQUENCE [LARGE SCALE GENOMIC DNA]</scope>
    <source>
        <strain evidence="8 9">DSM 18034</strain>
    </source>
</reference>
<dbReference type="GO" id="GO:0061599">
    <property type="term" value="F:molybdopterin molybdotransferase activity"/>
    <property type="evidence" value="ECO:0007669"/>
    <property type="project" value="UniProtKB-UniRule"/>
</dbReference>
<keyword evidence="6" id="KW-0808">Transferase</keyword>
<dbReference type="GO" id="GO:0006777">
    <property type="term" value="P:Mo-molybdopterin cofactor biosynthetic process"/>
    <property type="evidence" value="ECO:0007669"/>
    <property type="project" value="UniProtKB-UniRule"/>
</dbReference>
<dbReference type="Gene3D" id="2.170.190.11">
    <property type="entry name" value="Molybdopterin biosynthesis moea protein, domain 3"/>
    <property type="match status" value="1"/>
</dbReference>
<dbReference type="GO" id="GO:0046872">
    <property type="term" value="F:metal ion binding"/>
    <property type="evidence" value="ECO:0007669"/>
    <property type="project" value="UniProtKB-UniRule"/>
</dbReference>
<dbReference type="Gene3D" id="3.40.980.10">
    <property type="entry name" value="MoaB/Mog-like domain"/>
    <property type="match status" value="1"/>
</dbReference>
<comment type="function">
    <text evidence="1 6">Catalyzes the insertion of molybdate into adenylated molybdopterin with the concomitant release of AMP.</text>
</comment>
<keyword evidence="6" id="KW-0479">Metal-binding</keyword>
<evidence type="ECO:0000313" key="9">
    <source>
        <dbReference type="Proteomes" id="UP000189733"/>
    </source>
</evidence>
<keyword evidence="6" id="KW-0460">Magnesium</keyword>
<dbReference type="Pfam" id="PF12727">
    <property type="entry name" value="PBP_like"/>
    <property type="match status" value="1"/>
</dbReference>
<dbReference type="STRING" id="1121442.SAMN02745702_01960"/>
<evidence type="ECO:0000256" key="3">
    <source>
        <dbReference type="ARBA" id="ARBA00010763"/>
    </source>
</evidence>
<evidence type="ECO:0000256" key="4">
    <source>
        <dbReference type="ARBA" id="ARBA00023150"/>
    </source>
</evidence>
<dbReference type="SUPFAM" id="SSF53850">
    <property type="entry name" value="Periplasmic binding protein-like II"/>
    <property type="match status" value="1"/>
</dbReference>
<evidence type="ECO:0000256" key="5">
    <source>
        <dbReference type="ARBA" id="ARBA00047317"/>
    </source>
</evidence>
<proteinExistence type="inferred from homology"/>
<keyword evidence="9" id="KW-1185">Reference proteome</keyword>
<dbReference type="SUPFAM" id="SSF63867">
    <property type="entry name" value="MoeA C-terminal domain-like"/>
    <property type="match status" value="1"/>
</dbReference>
<evidence type="ECO:0000256" key="2">
    <source>
        <dbReference type="ARBA" id="ARBA00005046"/>
    </source>
</evidence>
<dbReference type="Gene3D" id="3.90.105.10">
    <property type="entry name" value="Molybdopterin biosynthesis moea protein, domain 2"/>
    <property type="match status" value="1"/>
</dbReference>
<dbReference type="SMART" id="SM00852">
    <property type="entry name" value="MoCF_biosynth"/>
    <property type="match status" value="1"/>
</dbReference>
<dbReference type="AlphaFoldDB" id="A0A1T4WB57"/>
<evidence type="ECO:0000256" key="6">
    <source>
        <dbReference type="RuleBase" id="RU365090"/>
    </source>
</evidence>
<dbReference type="EC" id="2.10.1.1" evidence="6"/>
<evidence type="ECO:0000313" key="8">
    <source>
        <dbReference type="EMBL" id="SKA74513.1"/>
    </source>
</evidence>
<dbReference type="RefSeq" id="WP_078685245.1">
    <property type="nucleotide sequence ID" value="NZ_FUYA01000006.1"/>
</dbReference>
<dbReference type="InterPro" id="IPR001453">
    <property type="entry name" value="MoaB/Mog_dom"/>
</dbReference>
<dbReference type="InterPro" id="IPR036135">
    <property type="entry name" value="MoeA_linker/N_sf"/>
</dbReference>
<name>A0A1T4WB57_9BACT</name>
<comment type="catalytic activity">
    <reaction evidence="5">
        <text>adenylyl-molybdopterin + molybdate = Mo-molybdopterin + AMP + H(+)</text>
        <dbReference type="Rhea" id="RHEA:35047"/>
        <dbReference type="ChEBI" id="CHEBI:15378"/>
        <dbReference type="ChEBI" id="CHEBI:36264"/>
        <dbReference type="ChEBI" id="CHEBI:62727"/>
        <dbReference type="ChEBI" id="CHEBI:71302"/>
        <dbReference type="ChEBI" id="CHEBI:456215"/>
        <dbReference type="EC" id="2.10.1.1"/>
    </reaction>
</comment>
<dbReference type="EMBL" id="FUYA01000006">
    <property type="protein sequence ID" value="SKA74513.1"/>
    <property type="molecule type" value="Genomic_DNA"/>
</dbReference>
<protein>
    <recommendedName>
        <fullName evidence="6">Molybdopterin molybdenumtransferase</fullName>
        <ecNumber evidence="6">2.10.1.1</ecNumber>
    </recommendedName>
</protein>
<accession>A0A1T4WB57</accession>
<sequence>MKRNIYLETVPISEALSTVQARLDRTALVKTEMVPTHEALGRVTARPVYADLSSPTYHSAAMDGIAVLAEDTFSAREDAPLSLSPDKFTPVNTGNALPDGVNAVIMIENVLMQDDGTARIEAPAFPWQHVRRIGEDIVATELLIPSNHELSAYDIGALLSAGIWELSVYEKLKAVIIPTGDEVLDFRDRPTPKPGQVVESNTQVFSALASKWGIEVIRHEPVPDRPEALTEALKNALLSDAHIVVMGAGSSAGAKDYTRSVLSELGEVLVHGIKAMPGKPSLLGIASEEFGSKLMVGAPGYPVSAVICFEELLAPLAAWMSRKVLPARPQVDVTMTRSMPSKLGMEEFLRVSIGRVGDSYVATPLSRGAGMITTMTKAQGICRIPANSEGINQGQTLPASLLVPRESLEQTLVVVGSHDNTVDLLADALMGRDTPIHLASTHVGSMGGLMAVKNGACHMAGTHLFDPDTNDYNAPFISKYLPDADVVLINLAIRHQGLIVAASNPKNIQGVTDLVRDDVQFINRQRGAGTRILLDWHLSQNDIVPSQVKGYDKEEFTHMAVAVNVLSGAADCGLGIMAAAKALNLGFVPLARERYDLLIPRQHLSDPRVQAVLETIRTDAFKERIQSLGGYETDLTGQEMQPGMGLPE</sequence>
<dbReference type="Proteomes" id="UP000189733">
    <property type="component" value="Unassembled WGS sequence"/>
</dbReference>
<dbReference type="InterPro" id="IPR005111">
    <property type="entry name" value="MoeA_C_domain_IV"/>
</dbReference>
<dbReference type="InterPro" id="IPR038987">
    <property type="entry name" value="MoeA-like"/>
</dbReference>
<organism evidence="8 9">
    <name type="scientific">Desulfobaculum bizertense DSM 18034</name>
    <dbReference type="NCBI Taxonomy" id="1121442"/>
    <lineage>
        <taxon>Bacteria</taxon>
        <taxon>Pseudomonadati</taxon>
        <taxon>Thermodesulfobacteriota</taxon>
        <taxon>Desulfovibrionia</taxon>
        <taxon>Desulfovibrionales</taxon>
        <taxon>Desulfovibrionaceae</taxon>
        <taxon>Desulfobaculum</taxon>
    </lineage>
</organism>
<comment type="pathway">
    <text evidence="2 6">Cofactor biosynthesis; molybdopterin biosynthesis.</text>
</comment>
<dbReference type="PANTHER" id="PTHR10192">
    <property type="entry name" value="MOLYBDOPTERIN BIOSYNTHESIS PROTEIN"/>
    <property type="match status" value="1"/>
</dbReference>
<dbReference type="Gene3D" id="2.40.340.10">
    <property type="entry name" value="MoeA, C-terminal, domain IV"/>
    <property type="match status" value="1"/>
</dbReference>
<dbReference type="NCBIfam" id="NF011068">
    <property type="entry name" value="PRK14498.1"/>
    <property type="match status" value="1"/>
</dbReference>
<dbReference type="InterPro" id="IPR036425">
    <property type="entry name" value="MoaB/Mog-like_dom_sf"/>
</dbReference>
<comment type="similarity">
    <text evidence="3 6">Belongs to the MoeA family.</text>
</comment>
<dbReference type="Pfam" id="PF03454">
    <property type="entry name" value="MoeA_C"/>
    <property type="match status" value="1"/>
</dbReference>
<keyword evidence="4 6" id="KW-0501">Molybdenum cofactor biosynthesis</keyword>
<gene>
    <name evidence="8" type="ORF">SAMN02745702_01960</name>
</gene>
<evidence type="ECO:0000256" key="1">
    <source>
        <dbReference type="ARBA" id="ARBA00002901"/>
    </source>
</evidence>
<dbReference type="Pfam" id="PF00994">
    <property type="entry name" value="MoCF_biosynth"/>
    <property type="match status" value="1"/>
</dbReference>
<dbReference type="InterPro" id="IPR024370">
    <property type="entry name" value="PBP_domain"/>
</dbReference>